<dbReference type="RefSeq" id="WP_108735708.1">
    <property type="nucleotide sequence ID" value="NZ_CP020919.1"/>
</dbReference>
<dbReference type="FunFam" id="3.30.300.20:FF:000002">
    <property type="entry name" value="Transcription termination/antitermination protein NusA"/>
    <property type="match status" value="1"/>
</dbReference>
<keyword evidence="3 7" id="KW-0889">Transcription antitermination</keyword>
<dbReference type="AlphaFoldDB" id="A0A2S1LK47"/>
<dbReference type="InterPro" id="IPR013735">
    <property type="entry name" value="TF_NusA_N"/>
</dbReference>
<keyword evidence="5 7" id="KW-0805">Transcription regulation</keyword>
<evidence type="ECO:0000256" key="1">
    <source>
        <dbReference type="ARBA" id="ARBA00022472"/>
    </source>
</evidence>
<feature type="domain" description="NusA-like second KH" evidence="10">
    <location>
        <begin position="284"/>
        <end position="344"/>
    </location>
</feature>
<dbReference type="Gene3D" id="2.40.50.140">
    <property type="entry name" value="Nucleic acid-binding proteins"/>
    <property type="match status" value="1"/>
</dbReference>
<dbReference type="InterPro" id="IPR009019">
    <property type="entry name" value="KH_sf_prok-type"/>
</dbReference>
<evidence type="ECO:0000259" key="10">
    <source>
        <dbReference type="Pfam" id="PF26594"/>
    </source>
</evidence>
<dbReference type="NCBIfam" id="TIGR01953">
    <property type="entry name" value="NusA"/>
    <property type="match status" value="1"/>
</dbReference>
<keyword evidence="2 7" id="KW-0963">Cytoplasm</keyword>
<keyword evidence="1 7" id="KW-0806">Transcription termination</keyword>
<gene>
    <name evidence="7" type="primary">nusA</name>
    <name evidence="11" type="ORF">FK004_01845</name>
</gene>
<dbReference type="EMBL" id="CP020919">
    <property type="protein sequence ID" value="AWG24049.1"/>
    <property type="molecule type" value="Genomic_DNA"/>
</dbReference>
<proteinExistence type="inferred from homology"/>
<dbReference type="InterPro" id="IPR025249">
    <property type="entry name" value="TF_NusA_KH_1st"/>
</dbReference>
<evidence type="ECO:0000256" key="4">
    <source>
        <dbReference type="ARBA" id="ARBA00022884"/>
    </source>
</evidence>
<feature type="domain" description="Transcription factor NusA first KH" evidence="9">
    <location>
        <begin position="202"/>
        <end position="279"/>
    </location>
</feature>
<comment type="subunit">
    <text evidence="7">Monomer. Binds directly to the core enzyme of the DNA-dependent RNA polymerase and to nascent RNA.</text>
</comment>
<comment type="subcellular location">
    <subcellularLocation>
        <location evidence="7">Cytoplasm</location>
    </subcellularLocation>
</comment>
<dbReference type="GO" id="GO:0031564">
    <property type="term" value="P:transcription antitermination"/>
    <property type="evidence" value="ECO:0007669"/>
    <property type="project" value="UniProtKB-UniRule"/>
</dbReference>
<dbReference type="InterPro" id="IPR010213">
    <property type="entry name" value="TF_NusA"/>
</dbReference>
<evidence type="ECO:0000313" key="11">
    <source>
        <dbReference type="EMBL" id="AWG24049.1"/>
    </source>
</evidence>
<name>A0A2S1LK47_9FLAO</name>
<evidence type="ECO:0000259" key="9">
    <source>
        <dbReference type="Pfam" id="PF13184"/>
    </source>
</evidence>
<dbReference type="GO" id="GO:0005829">
    <property type="term" value="C:cytosol"/>
    <property type="evidence" value="ECO:0007669"/>
    <property type="project" value="TreeGrafter"/>
</dbReference>
<dbReference type="InterPro" id="IPR012340">
    <property type="entry name" value="NA-bd_OB-fold"/>
</dbReference>
<keyword evidence="4 7" id="KW-0694">RNA-binding</keyword>
<accession>A0A2S1LK47</accession>
<dbReference type="HAMAP" id="MF_00945_B">
    <property type="entry name" value="NusA_B"/>
    <property type="match status" value="1"/>
</dbReference>
<dbReference type="Gene3D" id="3.30.1480.10">
    <property type="entry name" value="NusA, N-terminal domain"/>
    <property type="match status" value="1"/>
</dbReference>
<dbReference type="InterPro" id="IPR058582">
    <property type="entry name" value="KH_NusA_2nd"/>
</dbReference>
<dbReference type="PANTHER" id="PTHR22648:SF0">
    <property type="entry name" value="TRANSCRIPTION TERMINATION_ANTITERMINATION PROTEIN NUSA"/>
    <property type="match status" value="1"/>
</dbReference>
<organism evidence="11 12">
    <name type="scientific">Flavobacterium kingsejongi</name>
    <dbReference type="NCBI Taxonomy" id="1678728"/>
    <lineage>
        <taxon>Bacteria</taxon>
        <taxon>Pseudomonadati</taxon>
        <taxon>Bacteroidota</taxon>
        <taxon>Flavobacteriia</taxon>
        <taxon>Flavobacteriales</taxon>
        <taxon>Flavobacteriaceae</taxon>
        <taxon>Flavobacterium</taxon>
    </lineage>
</organism>
<dbReference type="InterPro" id="IPR015946">
    <property type="entry name" value="KH_dom-like_a/b"/>
</dbReference>
<comment type="function">
    <text evidence="7">Participates in both transcription termination and antitermination.</text>
</comment>
<dbReference type="CDD" id="cd02134">
    <property type="entry name" value="KH-II_NusA_rpt1"/>
    <property type="match status" value="1"/>
</dbReference>
<protein>
    <recommendedName>
        <fullName evidence="7">Transcription termination/antitermination protein NusA</fullName>
    </recommendedName>
</protein>
<dbReference type="Gene3D" id="3.30.300.20">
    <property type="match status" value="2"/>
</dbReference>
<feature type="domain" description="Transcription factor NusA N-terminal" evidence="8">
    <location>
        <begin position="6"/>
        <end position="125"/>
    </location>
</feature>
<comment type="similarity">
    <text evidence="7">Belongs to the NusA family.</text>
</comment>
<keyword evidence="6 7" id="KW-0804">Transcription</keyword>
<dbReference type="GO" id="GO:0003723">
    <property type="term" value="F:RNA binding"/>
    <property type="evidence" value="ECO:0007669"/>
    <property type="project" value="UniProtKB-UniRule"/>
</dbReference>
<dbReference type="CDD" id="cd04455">
    <property type="entry name" value="S1_NusA"/>
    <property type="match status" value="1"/>
</dbReference>
<keyword evidence="12" id="KW-1185">Reference proteome</keyword>
<dbReference type="PROSITE" id="PS50084">
    <property type="entry name" value="KH_TYPE_1"/>
    <property type="match status" value="1"/>
</dbReference>
<dbReference type="OrthoDB" id="9807233at2"/>
<dbReference type="Pfam" id="PF26594">
    <property type="entry name" value="KH_NusA_2nd"/>
    <property type="match status" value="1"/>
</dbReference>
<dbReference type="Pfam" id="PF13184">
    <property type="entry name" value="KH_NusA_1st"/>
    <property type="match status" value="1"/>
</dbReference>
<evidence type="ECO:0000259" key="8">
    <source>
        <dbReference type="Pfam" id="PF08529"/>
    </source>
</evidence>
<dbReference type="CDD" id="cd22529">
    <property type="entry name" value="KH-II_NusA_rpt2"/>
    <property type="match status" value="1"/>
</dbReference>
<dbReference type="InterPro" id="IPR030842">
    <property type="entry name" value="TF_NusA_bacterial"/>
</dbReference>
<evidence type="ECO:0000313" key="12">
    <source>
        <dbReference type="Proteomes" id="UP000244677"/>
    </source>
</evidence>
<dbReference type="GO" id="GO:0003700">
    <property type="term" value="F:DNA-binding transcription factor activity"/>
    <property type="evidence" value="ECO:0007669"/>
    <property type="project" value="InterPro"/>
</dbReference>
<dbReference type="InterPro" id="IPR036555">
    <property type="entry name" value="NusA_N_sf"/>
</dbReference>
<dbReference type="SUPFAM" id="SSF69705">
    <property type="entry name" value="Transcription factor NusA, N-terminal domain"/>
    <property type="match status" value="1"/>
</dbReference>
<dbReference type="SUPFAM" id="SSF54814">
    <property type="entry name" value="Prokaryotic type KH domain (KH-domain type II)"/>
    <property type="match status" value="2"/>
</dbReference>
<dbReference type="PANTHER" id="PTHR22648">
    <property type="entry name" value="TRANSCRIPTION TERMINATION FACTOR NUSA"/>
    <property type="match status" value="1"/>
</dbReference>
<dbReference type="Proteomes" id="UP000244677">
    <property type="component" value="Chromosome"/>
</dbReference>
<evidence type="ECO:0000256" key="3">
    <source>
        <dbReference type="ARBA" id="ARBA00022814"/>
    </source>
</evidence>
<dbReference type="SUPFAM" id="SSF50249">
    <property type="entry name" value="Nucleic acid-binding proteins"/>
    <property type="match status" value="1"/>
</dbReference>
<dbReference type="KEGG" id="fki:FK004_01845"/>
<evidence type="ECO:0000256" key="6">
    <source>
        <dbReference type="ARBA" id="ARBA00023163"/>
    </source>
</evidence>
<evidence type="ECO:0000256" key="7">
    <source>
        <dbReference type="HAMAP-Rule" id="MF_00945"/>
    </source>
</evidence>
<dbReference type="Pfam" id="PF08529">
    <property type="entry name" value="NusA_N"/>
    <property type="match status" value="1"/>
</dbReference>
<reference evidence="11 12" key="1">
    <citation type="submission" date="2017-04" db="EMBL/GenBank/DDBJ databases">
        <title>Complete genome sequence of Flavobacterium kingsejong AJ004.</title>
        <authorList>
            <person name="Lee P.C."/>
        </authorList>
    </citation>
    <scope>NUCLEOTIDE SEQUENCE [LARGE SCALE GENOMIC DNA]</scope>
    <source>
        <strain evidence="11 12">AJ004</strain>
    </source>
</reference>
<evidence type="ECO:0000256" key="5">
    <source>
        <dbReference type="ARBA" id="ARBA00023015"/>
    </source>
</evidence>
<evidence type="ECO:0000256" key="2">
    <source>
        <dbReference type="ARBA" id="ARBA00022490"/>
    </source>
</evidence>
<dbReference type="GO" id="GO:0006353">
    <property type="term" value="P:DNA-templated transcription termination"/>
    <property type="evidence" value="ECO:0007669"/>
    <property type="project" value="UniProtKB-UniRule"/>
</dbReference>
<sequence>MENIALIESFSEFKDDKLIDRVTLMAILEDVFRNALKKKYGSDDNFDIIINPDKGDMEIWRRRVIVADEDLDFENEEITLTEARKIEPDFEIGEEVSEEVKLIDLGRRAILALRQNLISKIHEHDNTNLYKQFKDLIGDIYTAEVHHVRPRAVILVDDEGNEIVLPKEKQIPSDFFRKGDNVRGIIENVELKGNKPQIIMSRTSEKFLEKLFEQEIPEVFDGLITIKKVVRIPGEKAKVAVDSYDDRIDPVGACVGMKGSRIHGIVRELGNENIDVINYTTNTQLFITRALSPAKVSSIKINEVTMRAEVFLKLEEVSKAIGRGGHNIKLAGQLTGYELDVIREGNLVEDEDVELTEFSDEIEAWVIEEFAKIGLDTARSILKQDVEDLVRRTDLEEETILDVIRILKEEFED</sequence>